<feature type="domain" description="PKS/mFAS DH" evidence="9">
    <location>
        <begin position="959"/>
        <end position="1268"/>
    </location>
</feature>
<dbReference type="Pfam" id="PF21089">
    <property type="entry name" value="PKS_DH_N"/>
    <property type="match status" value="1"/>
</dbReference>
<dbReference type="Proteomes" id="UP000800093">
    <property type="component" value="Unassembled WGS sequence"/>
</dbReference>
<dbReference type="InterPro" id="IPR014031">
    <property type="entry name" value="Ketoacyl_synth_C"/>
</dbReference>
<dbReference type="SUPFAM" id="SSF53901">
    <property type="entry name" value="Thiolase-like"/>
    <property type="match status" value="1"/>
</dbReference>
<keyword evidence="11" id="KW-1185">Reference proteome</keyword>
<dbReference type="Gene3D" id="1.10.1200.10">
    <property type="entry name" value="ACP-like"/>
    <property type="match status" value="1"/>
</dbReference>
<dbReference type="Gene3D" id="3.40.366.10">
    <property type="entry name" value="Malonyl-Coenzyme A Acyl Carrier Protein, domain 2"/>
    <property type="match status" value="1"/>
</dbReference>
<dbReference type="PANTHER" id="PTHR43775:SF29">
    <property type="entry name" value="ASPERFURANONE POLYKETIDE SYNTHASE AFOG-RELATED"/>
    <property type="match status" value="1"/>
</dbReference>
<evidence type="ECO:0000259" key="8">
    <source>
        <dbReference type="PROSITE" id="PS52004"/>
    </source>
</evidence>
<dbReference type="Pfam" id="PF02801">
    <property type="entry name" value="Ketoacyl-synt_C"/>
    <property type="match status" value="1"/>
</dbReference>
<dbReference type="SMART" id="SM00825">
    <property type="entry name" value="PKS_KS"/>
    <property type="match status" value="1"/>
</dbReference>
<dbReference type="Gene3D" id="3.90.180.10">
    <property type="entry name" value="Medium-chain alcohol dehydrogenases, catalytic domain"/>
    <property type="match status" value="1"/>
</dbReference>
<organism evidence="10 11">
    <name type="scientific">Lojkania enalia</name>
    <dbReference type="NCBI Taxonomy" id="147567"/>
    <lineage>
        <taxon>Eukaryota</taxon>
        <taxon>Fungi</taxon>
        <taxon>Dikarya</taxon>
        <taxon>Ascomycota</taxon>
        <taxon>Pezizomycotina</taxon>
        <taxon>Dothideomycetes</taxon>
        <taxon>Pleosporomycetidae</taxon>
        <taxon>Pleosporales</taxon>
        <taxon>Pleosporales incertae sedis</taxon>
        <taxon>Lojkania</taxon>
    </lineage>
</organism>
<dbReference type="Gene3D" id="3.40.47.10">
    <property type="match status" value="1"/>
</dbReference>
<dbReference type="InterPro" id="IPR056501">
    <property type="entry name" value="NAD-bd_HRPKS_sdrA"/>
</dbReference>
<dbReference type="SUPFAM" id="SSF53335">
    <property type="entry name" value="S-adenosyl-L-methionine-dependent methyltransferases"/>
    <property type="match status" value="1"/>
</dbReference>
<dbReference type="EMBL" id="ML986637">
    <property type="protein sequence ID" value="KAF2262720.1"/>
    <property type="molecule type" value="Genomic_DNA"/>
</dbReference>
<dbReference type="InterPro" id="IPR049552">
    <property type="entry name" value="PKS_DH_N"/>
</dbReference>
<dbReference type="Pfam" id="PF14765">
    <property type="entry name" value="PS-DH"/>
    <property type="match status" value="1"/>
</dbReference>
<dbReference type="Pfam" id="PF00109">
    <property type="entry name" value="ketoacyl-synt"/>
    <property type="match status" value="1"/>
</dbReference>
<dbReference type="InterPro" id="IPR049551">
    <property type="entry name" value="PKS_DH_C"/>
</dbReference>
<dbReference type="InterPro" id="IPR016035">
    <property type="entry name" value="Acyl_Trfase/lysoPLipase"/>
</dbReference>
<feature type="region of interest" description="N-terminal hotdog fold" evidence="6">
    <location>
        <begin position="959"/>
        <end position="1095"/>
    </location>
</feature>
<dbReference type="InterPro" id="IPR009081">
    <property type="entry name" value="PP-bd_ACP"/>
</dbReference>
<name>A0A9P4K9X4_9PLEO</name>
<evidence type="ECO:0000256" key="1">
    <source>
        <dbReference type="ARBA" id="ARBA00022450"/>
    </source>
</evidence>
<dbReference type="GO" id="GO:0016491">
    <property type="term" value="F:oxidoreductase activity"/>
    <property type="evidence" value="ECO:0007669"/>
    <property type="project" value="UniProtKB-KW"/>
</dbReference>
<dbReference type="InterPro" id="IPR016039">
    <property type="entry name" value="Thiolase-like"/>
</dbReference>
<dbReference type="SUPFAM" id="SSF55048">
    <property type="entry name" value="Probable ACP-binding domain of malonyl-CoA ACP transacylase"/>
    <property type="match status" value="1"/>
</dbReference>
<dbReference type="GO" id="GO:0006633">
    <property type="term" value="P:fatty acid biosynthetic process"/>
    <property type="evidence" value="ECO:0007669"/>
    <property type="project" value="InterPro"/>
</dbReference>
<dbReference type="GO" id="GO:0004315">
    <property type="term" value="F:3-oxoacyl-[acyl-carrier-protein] synthase activity"/>
    <property type="evidence" value="ECO:0007669"/>
    <property type="project" value="InterPro"/>
</dbReference>
<dbReference type="InterPro" id="IPR057326">
    <property type="entry name" value="KR_dom"/>
</dbReference>
<feature type="active site" description="Proton acceptor; for dehydratase activity" evidence="6">
    <location>
        <position position="993"/>
    </location>
</feature>
<keyword evidence="1" id="KW-0596">Phosphopantetheine</keyword>
<dbReference type="GO" id="GO:0030639">
    <property type="term" value="P:polyketide biosynthetic process"/>
    <property type="evidence" value="ECO:0007669"/>
    <property type="project" value="UniProtKB-ARBA"/>
</dbReference>
<proteinExistence type="predicted"/>
<evidence type="ECO:0000256" key="3">
    <source>
        <dbReference type="ARBA" id="ARBA00022679"/>
    </source>
</evidence>
<dbReference type="PANTHER" id="PTHR43775">
    <property type="entry name" value="FATTY ACID SYNTHASE"/>
    <property type="match status" value="1"/>
</dbReference>
<dbReference type="PROSITE" id="PS52004">
    <property type="entry name" value="KS3_2"/>
    <property type="match status" value="1"/>
</dbReference>
<dbReference type="SMART" id="SM00823">
    <property type="entry name" value="PKS_PP"/>
    <property type="match status" value="1"/>
</dbReference>
<keyword evidence="3" id="KW-0808">Transferase</keyword>
<evidence type="ECO:0000256" key="4">
    <source>
        <dbReference type="ARBA" id="ARBA00023002"/>
    </source>
</evidence>
<sequence>MAPLETHSYDAVMDSFHSDPLAIVGFSLRFPQDAVSPESFWNALVEKRCLATKIPKERMNIDAFQHPSREATDTVKFQDGHFLEGDVGAFDAPFFSISPTEAAAMDPQQRGLLEATYHALENAGIPLKSVAGSKTAVYSGSFSDDHRILSIKDPERLSKYAGVGTEFSILANRLSWWFNFRGPSFNIDNACASGLTAFHLACQSLRAGEISMALVCGSNIISSIEQFLLLSNLSMLSPSGRSFSFDHRANGYGRGEGFGVIVIKTLSDALRNGDTIRAIVRATGANQDGRTPSLTSPSQSAQEELIRETYTRAGLDFKQTAFVEAHGTGTAMGDPIEARAIGNVFGAGRSAEEPLYVGAVKSNIGHLEGASGVAGIIKTVLALEKGIIPPNSNFERLNPAIDIKALGISFPQDCTPWPTQGLRRASINSFGFGGSNAHVVLDDAYNYLKSRGLSGHYPPVDLKHMNRRDTLTSCEGLPIQSEKVFPKVLIWSASNDAAMVRLLQAYEEYFARHPSVGEYSSYMDDLAYTLAVRRSTLVLKSFTVINSLMDCNHLVRSTSTAVRERRTPSVVFVFTGQGSQYARMGLQLCSYSIFTESLKRSDEFLRALGCEWSLVDELSNSESDTRINEPDYSQPICTALQIALVDLLRYVGLRPQKAIGHSSGEIAAAYSIGAISPASALKIAFHRGKATATLAQSTDVRGAMLAVGLSEAKATVYLVKYREESPSTTIVVACINSPTNVTLAGDEVAINTLKTKLEMDGVFARKLRVNVAYHSPHVTMISEEYRQLIGNLEPGDSSEGKETSMISSVTGRPVEINYLRSADYWVRNMESPVRFSYAISQATSPPGGVSDLLEIGPHAVLQGPIKDTLTALNKAGEVHYHSVLNRRLAGVEPFLSALGQLYCLGYPIDILAVNMLSNTSKSKLKTLADLPSYPFDHTKSYSHESRLGREFRLRKEARLDLLGLPILDNGPFELGRRWRKITRVSETPWVQDHVINDTTIYPAAGMLCMALEAARQMANPAKSIVGYIIKEAEFLNPLNIVPENEGTESHIYVRPLGQSTDGDEKFIADFKLYTRVEEDWVKNCQGVVQIKYGASAENERGIAESIQSDFKAGIATCTRRIDKDAMYKEFHTMGMQWGPVFQGMRDIFIGSSKDAAANIDPFKWEEGFQDHIIHPVTLDSIFQATLVALAKATTEKLRTTVPTRLGSLWITGAGISSPAVSTVRTYAKVEWEGPRTTTFSAHGTDVYGNAIISVSQLETTFVDSGSQDPENMRLEHFCYNICWKPDIDLLNLSEIATQYKPKHSCDRLTFGSGISSLATIVELIAFKHPRLHVLEINVGQRSVAETILKSSVIRTSGDILMPLISHYDFTDPSVEALSSMKEKLQNHDLKMSFSTLDISKDPGRQNFEPGAYDIVFASSLGCSDNGLDIVLENIRTLLKQHGKLVMTDASIGDWNNSLSRNAFLKIDFFPGDVINGDHGTCLLAPIEISSPGLNWPETIVVISSEVSGDACVASALCHALNQQGHTATSIIPIRELPTKDLSEKFCICLAELSSPILATLDEALYLNLRSWLSTSAGLLWVHSIGTVNPELEMITGVLRVCRSENPNTKYVSFAVSESTPSSITINNVVRIFEKTITGSNDEIELEYKEVDGVVCISRAVPATSIDYHMRNSGAKQEMCSKPVGGVSTLQLNFPAEYSRHAPKLVKENIHEEPLQPKDFEVRVTAVSLLRGPEEHITTNAVFGCAGIVSRTGSRSNISVGQAVFGLSLNSEWTDSRSSSQLFTPMPPELDIEKAAAMTLPFTAAYLALVQNAGLRSSERVLIENAADDFGQAGIQIAKYIGADVIASTNDESERQMLINLYGLPSDNIVLNKDIYRRLSGPPYVDVVYRSTKENKSRESPDILAPFGRIVQISRNSQALPMPTLALSKCGSILNLGILELCKNRSDQVRTALEAIAVLLRGRIIHQVTKSFVYPISQIGNDLAGPEKPHSALDVLQISSESVFPVMLPTNTSYTFSADATYVLAGGFGSIGRTICRWMASKGARNLIVLSRSGAKSAPAEKLLEDLAAINMRVECPKCDDSVFEKMTYEEWGTAIRPRIRGSRNLHQVLPKDMDFFLLLSSINGILGARFQANYAASNTFLDSFAHKHYNERVVSIDFGWYADTLAENDFLRGRHEGLGCVYPVTEPQLLGLLDYYCNPQRAIDEEKCQVMIGVAPPSYAQARGMEFPELLRRPLWRIMNALDESFKGPLREETSQNEITLLTLLESATSVEVAADIICNALVKRLAVDLGISEDVIDKERPVHAAGVDSLLAVELRNWFKKEIGINVSVFDIMGNGSMEKVCLKASEKKYAAQYAERF</sequence>
<dbReference type="Pfam" id="PF23297">
    <property type="entry name" value="ACP_SdgA_C"/>
    <property type="match status" value="1"/>
</dbReference>
<dbReference type="InterPro" id="IPR029063">
    <property type="entry name" value="SAM-dependent_MTases_sf"/>
</dbReference>
<dbReference type="GO" id="GO:0004312">
    <property type="term" value="F:fatty acid synthase activity"/>
    <property type="evidence" value="ECO:0007669"/>
    <property type="project" value="TreeGrafter"/>
</dbReference>
<dbReference type="InterPro" id="IPR013968">
    <property type="entry name" value="PKS_KR"/>
</dbReference>
<dbReference type="Gene3D" id="3.40.50.720">
    <property type="entry name" value="NAD(P)-binding Rossmann-like Domain"/>
    <property type="match status" value="2"/>
</dbReference>
<dbReference type="GO" id="GO:0031177">
    <property type="term" value="F:phosphopantetheine binding"/>
    <property type="evidence" value="ECO:0007669"/>
    <property type="project" value="InterPro"/>
</dbReference>
<evidence type="ECO:0000313" key="11">
    <source>
        <dbReference type="Proteomes" id="UP000800093"/>
    </source>
</evidence>
<keyword evidence="2" id="KW-0597">Phosphoprotein</keyword>
<dbReference type="InterPro" id="IPR018201">
    <property type="entry name" value="Ketoacyl_synth_AS"/>
</dbReference>
<dbReference type="InterPro" id="IPR020841">
    <property type="entry name" value="PKS_Beta-ketoAc_synthase_dom"/>
</dbReference>
<dbReference type="SUPFAM" id="SSF51735">
    <property type="entry name" value="NAD(P)-binding Rossmann-fold domains"/>
    <property type="match status" value="2"/>
</dbReference>
<dbReference type="SUPFAM" id="SSF50129">
    <property type="entry name" value="GroES-like"/>
    <property type="match status" value="1"/>
</dbReference>
<dbReference type="InterPro" id="IPR011032">
    <property type="entry name" value="GroES-like_sf"/>
</dbReference>
<dbReference type="PROSITE" id="PS00012">
    <property type="entry name" value="PHOSPHOPANTETHEINE"/>
    <property type="match status" value="1"/>
</dbReference>
<dbReference type="InterPro" id="IPR020807">
    <property type="entry name" value="PKS_DH"/>
</dbReference>
<feature type="region of interest" description="C-terminal hotdog fold" evidence="6">
    <location>
        <begin position="1118"/>
        <end position="1268"/>
    </location>
</feature>
<dbReference type="Gene3D" id="3.10.129.110">
    <property type="entry name" value="Polyketide synthase dehydratase"/>
    <property type="match status" value="1"/>
</dbReference>
<dbReference type="Gene3D" id="3.40.50.150">
    <property type="entry name" value="Vaccinia Virus protein VP39"/>
    <property type="match status" value="1"/>
</dbReference>
<dbReference type="SMART" id="SM00822">
    <property type="entry name" value="PKS_KR"/>
    <property type="match status" value="1"/>
</dbReference>
<dbReference type="InterPro" id="IPR032821">
    <property type="entry name" value="PKS_assoc"/>
</dbReference>
<dbReference type="Pfam" id="PF16197">
    <property type="entry name" value="KAsynt_C_assoc"/>
    <property type="match status" value="1"/>
</dbReference>
<dbReference type="InterPro" id="IPR014043">
    <property type="entry name" value="Acyl_transferase_dom"/>
</dbReference>
<dbReference type="Pfam" id="PF23114">
    <property type="entry name" value="NAD-bd_HRPKS_sdrA"/>
    <property type="match status" value="1"/>
</dbReference>
<dbReference type="PROSITE" id="PS00606">
    <property type="entry name" value="KS3_1"/>
    <property type="match status" value="1"/>
</dbReference>
<evidence type="ECO:0000256" key="2">
    <source>
        <dbReference type="ARBA" id="ARBA00022553"/>
    </source>
</evidence>
<dbReference type="SMART" id="SM00827">
    <property type="entry name" value="PKS_AT"/>
    <property type="match status" value="1"/>
</dbReference>
<evidence type="ECO:0000256" key="6">
    <source>
        <dbReference type="PROSITE-ProRule" id="PRU01363"/>
    </source>
</evidence>
<dbReference type="InterPro" id="IPR014030">
    <property type="entry name" value="Ketoacyl_synth_N"/>
</dbReference>
<evidence type="ECO:0000259" key="7">
    <source>
        <dbReference type="PROSITE" id="PS50075"/>
    </source>
</evidence>
<dbReference type="InterPro" id="IPR006162">
    <property type="entry name" value="Ppantetheine_attach_site"/>
</dbReference>
<dbReference type="InterPro" id="IPR020806">
    <property type="entry name" value="PKS_PP-bd"/>
</dbReference>
<dbReference type="CDD" id="cd00833">
    <property type="entry name" value="PKS"/>
    <property type="match status" value="1"/>
</dbReference>
<dbReference type="InterPro" id="IPR036736">
    <property type="entry name" value="ACP-like_sf"/>
</dbReference>
<dbReference type="SUPFAM" id="SSF47336">
    <property type="entry name" value="ACP-like"/>
    <property type="match status" value="1"/>
</dbReference>
<dbReference type="InterPro" id="IPR020843">
    <property type="entry name" value="ER"/>
</dbReference>
<dbReference type="SUPFAM" id="SSF52151">
    <property type="entry name" value="FabD/lysophospholipase-like"/>
    <property type="match status" value="1"/>
</dbReference>
<feature type="active site" description="Proton donor; for dehydratase activity" evidence="6">
    <location>
        <position position="1179"/>
    </location>
</feature>
<accession>A0A9P4K9X4</accession>
<evidence type="ECO:0000256" key="5">
    <source>
        <dbReference type="ARBA" id="ARBA00023268"/>
    </source>
</evidence>
<evidence type="ECO:0000313" key="10">
    <source>
        <dbReference type="EMBL" id="KAF2262720.1"/>
    </source>
</evidence>
<comment type="caution">
    <text evidence="10">The sequence shown here is derived from an EMBL/GenBank/DDBJ whole genome shotgun (WGS) entry which is preliminary data.</text>
</comment>
<dbReference type="InterPro" id="IPR001227">
    <property type="entry name" value="Ac_transferase_dom_sf"/>
</dbReference>
<dbReference type="InterPro" id="IPR036291">
    <property type="entry name" value="NAD(P)-bd_dom_sf"/>
</dbReference>
<reference evidence="11" key="1">
    <citation type="journal article" date="2020" name="Stud. Mycol.">
        <title>101 Dothideomycetes genomes: A test case for predicting lifestyles and emergence of pathogens.</title>
        <authorList>
            <person name="Haridas S."/>
            <person name="Albert R."/>
            <person name="Binder M."/>
            <person name="Bloem J."/>
            <person name="LaButti K."/>
            <person name="Salamov A."/>
            <person name="Andreopoulos B."/>
            <person name="Baker S."/>
            <person name="Barry K."/>
            <person name="Bills G."/>
            <person name="Bluhm B."/>
            <person name="Cannon C."/>
            <person name="Castanera R."/>
            <person name="Culley D."/>
            <person name="Daum C."/>
            <person name="Ezra D."/>
            <person name="Gonzalez J."/>
            <person name="Henrissat B."/>
            <person name="Kuo A."/>
            <person name="Liang C."/>
            <person name="Lipzen A."/>
            <person name="Lutzoni F."/>
            <person name="Magnuson J."/>
            <person name="Mondo S."/>
            <person name="Nolan M."/>
            <person name="Ohm R."/>
            <person name="Pangilinan J."/>
            <person name="Park H.-J."/>
            <person name="Ramirez L."/>
            <person name="Alfaro M."/>
            <person name="Sun H."/>
            <person name="Tritt A."/>
            <person name="Yoshinaga Y."/>
            <person name="Zwiers L.-H."/>
            <person name="Turgeon B."/>
            <person name="Goodwin S."/>
            <person name="Spatafora J."/>
            <person name="Crous P."/>
            <person name="Grigoriev I."/>
        </authorList>
    </citation>
    <scope>NUCLEOTIDE SEQUENCE [LARGE SCALE GENOMIC DNA]</scope>
    <source>
        <strain evidence="11">CBS 304.66</strain>
    </source>
</reference>
<dbReference type="InterPro" id="IPR049900">
    <property type="entry name" value="PKS_mFAS_DH"/>
</dbReference>
<evidence type="ECO:0000259" key="9">
    <source>
        <dbReference type="PROSITE" id="PS52019"/>
    </source>
</evidence>
<feature type="domain" description="Ketosynthase family 3 (KS3)" evidence="8">
    <location>
        <begin position="18"/>
        <end position="443"/>
    </location>
</feature>
<protein>
    <submittedName>
        <fullName evidence="10">Ketoacyl-synt-domain-containing protein</fullName>
    </submittedName>
</protein>
<dbReference type="Pfam" id="PF00698">
    <property type="entry name" value="Acyl_transf_1"/>
    <property type="match status" value="1"/>
</dbReference>
<dbReference type="SMART" id="SM00826">
    <property type="entry name" value="PKS_DH"/>
    <property type="match status" value="1"/>
</dbReference>
<dbReference type="Pfam" id="PF08659">
    <property type="entry name" value="KR"/>
    <property type="match status" value="2"/>
</dbReference>
<dbReference type="CDD" id="cd05195">
    <property type="entry name" value="enoyl_red"/>
    <property type="match status" value="1"/>
</dbReference>
<keyword evidence="5" id="KW-0511">Multifunctional enzyme</keyword>
<keyword evidence="4" id="KW-0560">Oxidoreductase</keyword>
<dbReference type="PROSITE" id="PS50075">
    <property type="entry name" value="CARRIER"/>
    <property type="match status" value="1"/>
</dbReference>
<dbReference type="OrthoDB" id="329835at2759"/>
<dbReference type="SMART" id="SM00829">
    <property type="entry name" value="PKS_ER"/>
    <property type="match status" value="1"/>
</dbReference>
<gene>
    <name evidence="10" type="ORF">CC78DRAFT_519695</name>
</gene>
<dbReference type="InterPro" id="IPR016036">
    <property type="entry name" value="Malonyl_transacylase_ACP-bd"/>
</dbReference>
<dbReference type="InterPro" id="IPR050091">
    <property type="entry name" value="PKS_NRPS_Biosynth_Enz"/>
</dbReference>
<dbReference type="InterPro" id="IPR042104">
    <property type="entry name" value="PKS_dehydratase_sf"/>
</dbReference>
<dbReference type="PROSITE" id="PS52019">
    <property type="entry name" value="PKS_MFAS_DH"/>
    <property type="match status" value="1"/>
</dbReference>
<feature type="domain" description="Carrier" evidence="7">
    <location>
        <begin position="2272"/>
        <end position="2350"/>
    </location>
</feature>